<evidence type="ECO:0000313" key="1">
    <source>
        <dbReference type="EMBL" id="OGM09174.1"/>
    </source>
</evidence>
<sequence>MEARVKAHVRQGRHGLEMVREYGREYDPIQPGLPLNTHITLPDFDKGTPESYNAVVEATHRLIEEQLKYNRKLGKYEKLFKKGLYKVGKIIRDKVDIRKTYKEIKGLGKKHGPVFIAYAIAIEIMEDVVLPALFVKLGKPEIAPILWAWHSEWFMYPLYFATAKFLKKHKKLEKAFYYVIMER</sequence>
<gene>
    <name evidence="1" type="ORF">A2Z67_04505</name>
</gene>
<proteinExistence type="predicted"/>
<reference evidence="1 2" key="1">
    <citation type="journal article" date="2016" name="Nat. Commun.">
        <title>Thousands of microbial genomes shed light on interconnected biogeochemical processes in an aquifer system.</title>
        <authorList>
            <person name="Anantharaman K."/>
            <person name="Brown C.T."/>
            <person name="Hug L.A."/>
            <person name="Sharon I."/>
            <person name="Castelle C.J."/>
            <person name="Probst A.J."/>
            <person name="Thomas B.C."/>
            <person name="Singh A."/>
            <person name="Wilkins M.J."/>
            <person name="Karaoz U."/>
            <person name="Brodie E.L."/>
            <person name="Williams K.H."/>
            <person name="Hubbard S.S."/>
            <person name="Banfield J.F."/>
        </authorList>
    </citation>
    <scope>NUCLEOTIDE SEQUENCE [LARGE SCALE GENOMIC DNA]</scope>
</reference>
<protein>
    <submittedName>
        <fullName evidence="1">Uncharacterized protein</fullName>
    </submittedName>
</protein>
<name>A0A1F7X253_9BACT</name>
<evidence type="ECO:0000313" key="2">
    <source>
        <dbReference type="Proteomes" id="UP000176939"/>
    </source>
</evidence>
<dbReference type="AlphaFoldDB" id="A0A1F7X253"/>
<dbReference type="EMBL" id="MGFQ01000024">
    <property type="protein sequence ID" value="OGM09174.1"/>
    <property type="molecule type" value="Genomic_DNA"/>
</dbReference>
<accession>A0A1F7X253</accession>
<dbReference type="Proteomes" id="UP000176939">
    <property type="component" value="Unassembled WGS sequence"/>
</dbReference>
<organism evidence="1 2">
    <name type="scientific">Candidatus Woesebacteria bacterium RBG_13_36_22</name>
    <dbReference type="NCBI Taxonomy" id="1802478"/>
    <lineage>
        <taxon>Bacteria</taxon>
        <taxon>Candidatus Woeseibacteriota</taxon>
    </lineage>
</organism>
<comment type="caution">
    <text evidence="1">The sequence shown here is derived from an EMBL/GenBank/DDBJ whole genome shotgun (WGS) entry which is preliminary data.</text>
</comment>